<dbReference type="SUPFAM" id="SSF52540">
    <property type="entry name" value="P-loop containing nucleoside triphosphate hydrolases"/>
    <property type="match status" value="1"/>
</dbReference>
<sequence length="1159" mass="131005">MYLRFITGRAGSGKTSCCLREICAELHKQPLGAPLILLVPEQASFQTENALARAAGSGGYMRAQVLGFRRLAYRVLQETGGVTRAPVGEMGKRMIIRRLLERRAGELRIFGRAADLPGFVDKLARALGEMKTYRVAPLDLQCCLEELQRAGERGLLADKLRDLQAVFTDLTEFLQGRFVDPDDYLTLAAEKIKSSTWLREARVWVDGFTGFTPREYAVLLELMRHTGGVNVTLCLGHDFLSGKILPETDPFYPVWETYAELLQMAGQERLPVYRSPVPDDDVPRRFSAPDLAYLEEHLFNHRAAAVPAGEGISIMAAADRRAEVEGLAREITRLCRDRGYRWRDVVVLLRDVELYADLIDAVFTDHDIPFFLDRKRAVMHHPLVELLRAALEVVVEDWSFDPVFRCLKTDLFPVSREEVDLLENYVLAHGIRGSRWIDGKPWEYRRRLTLEEDSPASDREMRELEQLNSIRAAAAEALAGLHQRLRESGTVKEYTVALYGLLEELAVPKQLERWSELAREEGRLEAAREHAQVWEAVVALLDEVVEALGEEELSLRQYARILEAGLAAIRLGLIPPGLDQVVVGSLDRSRSPEVRAAFIPGVNEGVLPARVFEQGIFTEAEREQLQLSGLKLAPGVRRRVFDEQYVVYTAMTRAGERLVLSYPLADEEGRALKPSPVLHRVRELFPELAEGFWSQEPGLPGENNLEFITHPGRCLTHLAGRLRDAAVGREIDPVWWHVYNWFARENNSPLFDRVVDSLFFSNREGRLPRDISRRLYGRPLSTSVSGLEKFRSCPYAHFLAQGLRLRERAVHRLAAPDTGQFLHAALKLFAEHLEERGLDWGRLGRSQCRELAGEVVDLLAPRLQSEILLSSARHRYLTGKLKRIVQRSALVLAEHARRGRFRPVGLELAFGREDDPLPGVVFTLADGSEMVLTGRIDRIDAVEHDGEIYLRVIDYKSGAASLRLSDVWHGLKLQLLTYLEVALRYSRELVNEEGLPGAVLYFRIDEPLIKTEGGVPADEEIERQVLKELKMKGLVLADPDLVRKMDGRAGAASDLLPVGFKKDGGFSARSAVLDREQFDLLRAYLRRQLAGAGSEIMAGVKDISPYRQGNFRYCRHCRFKAVCRFDPLLPENVFRVIAPEKDADIWRRIKEQLGVGDDD</sequence>
<keyword evidence="9 14" id="KW-0067">ATP-binding</keyword>
<evidence type="ECO:0000259" key="15">
    <source>
        <dbReference type="PROSITE" id="PS51217"/>
    </source>
</evidence>
<dbReference type="InterPro" id="IPR011604">
    <property type="entry name" value="PDDEXK-like_dom_sf"/>
</dbReference>
<dbReference type="InterPro" id="IPR014017">
    <property type="entry name" value="DNA_helicase_UvrD-like_C"/>
</dbReference>
<feature type="binding site" evidence="14">
    <location>
        <position position="1117"/>
    </location>
    <ligand>
        <name>[4Fe-4S] cluster</name>
        <dbReference type="ChEBI" id="CHEBI:49883"/>
    </ligand>
</feature>
<dbReference type="GO" id="GO:0046872">
    <property type="term" value="F:metal ion binding"/>
    <property type="evidence" value="ECO:0007669"/>
    <property type="project" value="UniProtKB-KW"/>
</dbReference>
<dbReference type="GO" id="GO:0008409">
    <property type="term" value="F:5'-3' exonuclease activity"/>
    <property type="evidence" value="ECO:0007669"/>
    <property type="project" value="UniProtKB-UniRule"/>
</dbReference>
<evidence type="ECO:0000256" key="10">
    <source>
        <dbReference type="ARBA" id="ARBA00023004"/>
    </source>
</evidence>
<keyword evidence="5 14" id="KW-0227">DNA damage</keyword>
<dbReference type="RefSeq" id="WP_092481626.1">
    <property type="nucleotide sequence ID" value="NZ_FOYM01000001.1"/>
</dbReference>
<dbReference type="AlphaFoldDB" id="A0A1I6CR87"/>
<dbReference type="Gene3D" id="3.90.320.10">
    <property type="match status" value="1"/>
</dbReference>
<keyword evidence="4 14" id="KW-0547">Nucleotide-binding</keyword>
<comment type="subunit">
    <text evidence="14">Heterodimer of AddA and AddB.</text>
</comment>
<comment type="similarity">
    <text evidence="14">Belongs to the helicase family. AddB/RexB type 1 subfamily.</text>
</comment>
<keyword evidence="13 14" id="KW-0234">DNA repair</keyword>
<comment type="cofactor">
    <cofactor evidence="14">
        <name>Mg(2+)</name>
        <dbReference type="ChEBI" id="CHEBI:18420"/>
    </cofactor>
</comment>
<dbReference type="HAMAP" id="MF_01452">
    <property type="entry name" value="AddB_type1"/>
    <property type="match status" value="1"/>
</dbReference>
<protein>
    <recommendedName>
        <fullName evidence="14">ATP-dependent helicase/deoxyribonuclease subunit B</fullName>
        <ecNumber evidence="14">3.1.-.-</ecNumber>
    </recommendedName>
    <alternativeName>
        <fullName evidence="14">ATP-dependent helicase/nuclease subunit AddB</fullName>
    </alternativeName>
</protein>
<dbReference type="EMBL" id="FOYM01000001">
    <property type="protein sequence ID" value="SFQ95735.1"/>
    <property type="molecule type" value="Genomic_DNA"/>
</dbReference>
<evidence type="ECO:0000256" key="7">
    <source>
        <dbReference type="ARBA" id="ARBA00022806"/>
    </source>
</evidence>
<dbReference type="GO" id="GO:0051539">
    <property type="term" value="F:4 iron, 4 sulfur cluster binding"/>
    <property type="evidence" value="ECO:0007669"/>
    <property type="project" value="UniProtKB-KW"/>
</dbReference>
<evidence type="ECO:0000256" key="9">
    <source>
        <dbReference type="ARBA" id="ARBA00022840"/>
    </source>
</evidence>
<evidence type="ECO:0000256" key="1">
    <source>
        <dbReference type="ARBA" id="ARBA00022485"/>
    </source>
</evidence>
<dbReference type="GO" id="GO:0004386">
    <property type="term" value="F:helicase activity"/>
    <property type="evidence" value="ECO:0007669"/>
    <property type="project" value="UniProtKB-KW"/>
</dbReference>
<reference evidence="17" key="1">
    <citation type="submission" date="2016-10" db="EMBL/GenBank/DDBJ databases">
        <authorList>
            <person name="Varghese N."/>
            <person name="Submissions S."/>
        </authorList>
    </citation>
    <scope>NUCLEOTIDE SEQUENCE [LARGE SCALE GENOMIC DNA]</scope>
    <source>
        <strain evidence="17">DSM 3669</strain>
    </source>
</reference>
<dbReference type="GO" id="GO:0000724">
    <property type="term" value="P:double-strand break repair via homologous recombination"/>
    <property type="evidence" value="ECO:0007669"/>
    <property type="project" value="UniProtKB-UniRule"/>
</dbReference>
<dbReference type="InterPro" id="IPR049035">
    <property type="entry name" value="ADDB_N"/>
</dbReference>
<dbReference type="PANTHER" id="PTHR30591:SF1">
    <property type="entry name" value="RECBCD ENZYME SUBUNIT RECC"/>
    <property type="match status" value="1"/>
</dbReference>
<evidence type="ECO:0000256" key="6">
    <source>
        <dbReference type="ARBA" id="ARBA00022801"/>
    </source>
</evidence>
<gene>
    <name evidence="14" type="primary">addB</name>
    <name evidence="16" type="ORF">SAMN05660706_101241</name>
</gene>
<comment type="miscellaneous">
    <text evidence="14">Despite having conserved helicase domains, this subunit does not have helicase activity.</text>
</comment>
<comment type="cofactor">
    <cofactor evidence="14">
        <name>[4Fe-4S] cluster</name>
        <dbReference type="ChEBI" id="CHEBI:49883"/>
    </cofactor>
    <text evidence="14">Binds 1 [4Fe-4S] cluster.</text>
</comment>
<keyword evidence="6 14" id="KW-0378">Hydrolase</keyword>
<comment type="function">
    <text evidence="14">The heterodimer acts as both an ATP-dependent DNA helicase and an ATP-dependent, dual-direction single-stranded exonuclease. Recognizes the chi site generating a DNA molecule suitable for the initiation of homologous recombination. The AddB subunit has 5' -&gt; 3' nuclease activity but not helicase activity.</text>
</comment>
<keyword evidence="11 14" id="KW-0411">Iron-sulfur</keyword>
<evidence type="ECO:0000256" key="4">
    <source>
        <dbReference type="ARBA" id="ARBA00022741"/>
    </source>
</evidence>
<keyword evidence="17" id="KW-1185">Reference proteome</keyword>
<feature type="domain" description="UvrD-like helicase C-terminal" evidence="15">
    <location>
        <begin position="281"/>
        <end position="591"/>
    </location>
</feature>
<dbReference type="EC" id="3.1.-.-" evidence="14"/>
<dbReference type="GO" id="GO:0005524">
    <property type="term" value="F:ATP binding"/>
    <property type="evidence" value="ECO:0007669"/>
    <property type="project" value="UniProtKB-UniRule"/>
</dbReference>
<evidence type="ECO:0000313" key="17">
    <source>
        <dbReference type="Proteomes" id="UP000199584"/>
    </source>
</evidence>
<evidence type="ECO:0000256" key="3">
    <source>
        <dbReference type="ARBA" id="ARBA00022723"/>
    </source>
</evidence>
<keyword evidence="8 14" id="KW-0269">Exonuclease</keyword>
<accession>A0A1I6CR87</accession>
<keyword evidence="12 14" id="KW-0238">DNA-binding</keyword>
<keyword evidence="3 14" id="KW-0479">Metal-binding</keyword>
<feature type="binding site" evidence="14">
    <location>
        <position position="1123"/>
    </location>
    <ligand>
        <name>[4Fe-4S] cluster</name>
        <dbReference type="ChEBI" id="CHEBI:49883"/>
    </ligand>
</feature>
<evidence type="ECO:0000256" key="12">
    <source>
        <dbReference type="ARBA" id="ARBA00023125"/>
    </source>
</evidence>
<dbReference type="Gene3D" id="3.40.50.300">
    <property type="entry name" value="P-loop containing nucleotide triphosphate hydrolases"/>
    <property type="match status" value="4"/>
</dbReference>
<dbReference type="Pfam" id="PF13361">
    <property type="entry name" value="UvrD_C"/>
    <property type="match status" value="1"/>
</dbReference>
<evidence type="ECO:0000256" key="5">
    <source>
        <dbReference type="ARBA" id="ARBA00022763"/>
    </source>
</evidence>
<evidence type="ECO:0000256" key="14">
    <source>
        <dbReference type="HAMAP-Rule" id="MF_01452"/>
    </source>
</evidence>
<keyword evidence="10 14" id="KW-0408">Iron</keyword>
<dbReference type="Proteomes" id="UP000199584">
    <property type="component" value="Unassembled WGS sequence"/>
</dbReference>
<keyword evidence="7 14" id="KW-0347">Helicase</keyword>
<dbReference type="NCBIfam" id="TIGR02773">
    <property type="entry name" value="addB_Gpos"/>
    <property type="match status" value="1"/>
</dbReference>
<dbReference type="PROSITE" id="PS51217">
    <property type="entry name" value="UVRD_HELICASE_CTER"/>
    <property type="match status" value="1"/>
</dbReference>
<dbReference type="Pfam" id="PF12705">
    <property type="entry name" value="PDDEXK_1"/>
    <property type="match status" value="1"/>
</dbReference>
<evidence type="ECO:0000256" key="2">
    <source>
        <dbReference type="ARBA" id="ARBA00022722"/>
    </source>
</evidence>
<name>A0A1I6CR87_9FIRM</name>
<dbReference type="STRING" id="39060.SAMN05660706_101241"/>
<dbReference type="Pfam" id="PF21445">
    <property type="entry name" value="ADDB_N"/>
    <property type="match status" value="1"/>
</dbReference>
<organism evidence="16 17">
    <name type="scientific">Desulfoscipio geothermicus DSM 3669</name>
    <dbReference type="NCBI Taxonomy" id="1121426"/>
    <lineage>
        <taxon>Bacteria</taxon>
        <taxon>Bacillati</taxon>
        <taxon>Bacillota</taxon>
        <taxon>Clostridia</taxon>
        <taxon>Eubacteriales</taxon>
        <taxon>Desulfallaceae</taxon>
        <taxon>Desulfoscipio</taxon>
    </lineage>
</organism>
<evidence type="ECO:0000256" key="8">
    <source>
        <dbReference type="ARBA" id="ARBA00022839"/>
    </source>
</evidence>
<evidence type="ECO:0000256" key="13">
    <source>
        <dbReference type="ARBA" id="ARBA00023204"/>
    </source>
</evidence>
<proteinExistence type="inferred from homology"/>
<evidence type="ECO:0000256" key="11">
    <source>
        <dbReference type="ARBA" id="ARBA00023014"/>
    </source>
</evidence>
<feature type="binding site" evidence="14">
    <location>
        <position position="1114"/>
    </location>
    <ligand>
        <name>[4Fe-4S] cluster</name>
        <dbReference type="ChEBI" id="CHEBI:49883"/>
    </ligand>
</feature>
<feature type="binding site" evidence="14">
    <location>
        <position position="793"/>
    </location>
    <ligand>
        <name>[4Fe-4S] cluster</name>
        <dbReference type="ChEBI" id="CHEBI:49883"/>
    </ligand>
</feature>
<dbReference type="InterPro" id="IPR027417">
    <property type="entry name" value="P-loop_NTPase"/>
</dbReference>
<dbReference type="InterPro" id="IPR038726">
    <property type="entry name" value="PDDEXK_AddAB-type"/>
</dbReference>
<keyword evidence="2 14" id="KW-0540">Nuclease</keyword>
<evidence type="ECO:0000313" key="16">
    <source>
        <dbReference type="EMBL" id="SFQ95735.1"/>
    </source>
</evidence>
<dbReference type="GO" id="GO:0003690">
    <property type="term" value="F:double-stranded DNA binding"/>
    <property type="evidence" value="ECO:0007669"/>
    <property type="project" value="UniProtKB-UniRule"/>
</dbReference>
<dbReference type="InterPro" id="IPR014140">
    <property type="entry name" value="DNA_helicase_suAddB"/>
</dbReference>
<dbReference type="OrthoDB" id="9758506at2"/>
<dbReference type="PANTHER" id="PTHR30591">
    <property type="entry name" value="RECBCD ENZYME SUBUNIT RECC"/>
    <property type="match status" value="1"/>
</dbReference>
<keyword evidence="1 14" id="KW-0004">4Fe-4S</keyword>
<dbReference type="Gene3D" id="6.10.140.1030">
    <property type="match status" value="1"/>
</dbReference>